<evidence type="ECO:0000256" key="1">
    <source>
        <dbReference type="SAM" id="Phobius"/>
    </source>
</evidence>
<evidence type="ECO:0000313" key="2">
    <source>
        <dbReference type="EMBL" id="MQM17985.1"/>
    </source>
</evidence>
<keyword evidence="1" id="KW-0472">Membrane</keyword>
<reference evidence="2" key="1">
    <citation type="submission" date="2017-07" db="EMBL/GenBank/DDBJ databases">
        <title>Taro Niue Genome Assembly and Annotation.</title>
        <authorList>
            <person name="Atibalentja N."/>
            <person name="Keating K."/>
            <person name="Fields C.J."/>
        </authorList>
    </citation>
    <scope>NUCLEOTIDE SEQUENCE</scope>
    <source>
        <strain evidence="2">Niue_2</strain>
        <tissue evidence="2">Leaf</tissue>
    </source>
</reference>
<name>A0A843XFJ4_COLES</name>
<protein>
    <submittedName>
        <fullName evidence="2">Uncharacterized protein</fullName>
    </submittedName>
</protein>
<proteinExistence type="predicted"/>
<comment type="caution">
    <text evidence="2">The sequence shown here is derived from an EMBL/GenBank/DDBJ whole genome shotgun (WGS) entry which is preliminary data.</text>
</comment>
<dbReference type="AlphaFoldDB" id="A0A843XFJ4"/>
<organism evidence="2 3">
    <name type="scientific">Colocasia esculenta</name>
    <name type="common">Wild taro</name>
    <name type="synonym">Arum esculentum</name>
    <dbReference type="NCBI Taxonomy" id="4460"/>
    <lineage>
        <taxon>Eukaryota</taxon>
        <taxon>Viridiplantae</taxon>
        <taxon>Streptophyta</taxon>
        <taxon>Embryophyta</taxon>
        <taxon>Tracheophyta</taxon>
        <taxon>Spermatophyta</taxon>
        <taxon>Magnoliopsida</taxon>
        <taxon>Liliopsida</taxon>
        <taxon>Araceae</taxon>
        <taxon>Aroideae</taxon>
        <taxon>Colocasieae</taxon>
        <taxon>Colocasia</taxon>
    </lineage>
</organism>
<gene>
    <name evidence="2" type="ORF">Taro_050968</name>
</gene>
<keyword evidence="1" id="KW-0812">Transmembrane</keyword>
<keyword evidence="1" id="KW-1133">Transmembrane helix</keyword>
<keyword evidence="3" id="KW-1185">Reference proteome</keyword>
<evidence type="ECO:0000313" key="3">
    <source>
        <dbReference type="Proteomes" id="UP000652761"/>
    </source>
</evidence>
<accession>A0A843XFJ4</accession>
<sequence>MYISSHVYSTRSSIHVHSTISSIHLVLSFKSYWALSLTLRYLSLCSQGVAFLLLPVVVLWMHAHRVARSGQPVGVSDEKVTTSTIAFWS</sequence>
<dbReference type="Proteomes" id="UP000652761">
    <property type="component" value="Unassembled WGS sequence"/>
</dbReference>
<dbReference type="EMBL" id="NMUH01007886">
    <property type="protein sequence ID" value="MQM17985.1"/>
    <property type="molecule type" value="Genomic_DNA"/>
</dbReference>
<feature type="transmembrane region" description="Helical" evidence="1">
    <location>
        <begin position="41"/>
        <end position="61"/>
    </location>
</feature>